<organism evidence="2 3">
    <name type="scientific">Aurantiacibacter gangjinensis</name>
    <dbReference type="NCBI Taxonomy" id="502682"/>
    <lineage>
        <taxon>Bacteria</taxon>
        <taxon>Pseudomonadati</taxon>
        <taxon>Pseudomonadota</taxon>
        <taxon>Alphaproteobacteria</taxon>
        <taxon>Sphingomonadales</taxon>
        <taxon>Erythrobacteraceae</taxon>
        <taxon>Aurantiacibacter</taxon>
    </lineage>
</organism>
<dbReference type="EMBL" id="LBHC01000001">
    <property type="protein sequence ID" value="KLE32601.1"/>
    <property type="molecule type" value="Genomic_DNA"/>
</dbReference>
<evidence type="ECO:0000313" key="2">
    <source>
        <dbReference type="EMBL" id="KLE32601.1"/>
    </source>
</evidence>
<dbReference type="STRING" id="502682.BMF35_a1543"/>
<feature type="active site" description="Proton donor" evidence="1">
    <location>
        <position position="38"/>
    </location>
</feature>
<protein>
    <recommendedName>
        <fullName evidence="1">RNA 2',3'-cyclic phosphodiesterase</fullName>
        <shortName evidence="1">RNA 2',3'-CPDase</shortName>
        <ecNumber evidence="1">3.1.4.58</ecNumber>
    </recommendedName>
</protein>
<accession>A0A0G9MPD9</accession>
<reference evidence="2 3" key="1">
    <citation type="submission" date="2015-04" db="EMBL/GenBank/DDBJ databases">
        <title>The draft genome sequence of Erythrobacr gangjinensis K7-2.</title>
        <authorList>
            <person name="Zhuang L."/>
            <person name="Liu Y."/>
            <person name="Shao Z."/>
        </authorList>
    </citation>
    <scope>NUCLEOTIDE SEQUENCE [LARGE SCALE GENOMIC DNA]</scope>
    <source>
        <strain evidence="2 3">K7-2</strain>
    </source>
</reference>
<dbReference type="Pfam" id="PF13563">
    <property type="entry name" value="2_5_RNA_ligase2"/>
    <property type="match status" value="1"/>
</dbReference>
<dbReference type="InterPro" id="IPR004175">
    <property type="entry name" value="RNA_CPDase"/>
</dbReference>
<dbReference type="KEGG" id="egn:BMF35_a1543"/>
<feature type="short sequence motif" description="HXTX 1" evidence="1">
    <location>
        <begin position="38"/>
        <end position="41"/>
    </location>
</feature>
<comment type="similarity">
    <text evidence="1">Belongs to the 2H phosphoesterase superfamily. ThpR family.</text>
</comment>
<evidence type="ECO:0000256" key="1">
    <source>
        <dbReference type="HAMAP-Rule" id="MF_01940"/>
    </source>
</evidence>
<feature type="short sequence motif" description="HXTX 2" evidence="1">
    <location>
        <begin position="122"/>
        <end position="125"/>
    </location>
</feature>
<proteinExistence type="inferred from homology"/>
<dbReference type="OrthoDB" id="9793819at2"/>
<keyword evidence="3" id="KW-1185">Reference proteome</keyword>
<dbReference type="PANTHER" id="PTHR35561">
    <property type="entry name" value="RNA 2',3'-CYCLIC PHOSPHODIESTERASE"/>
    <property type="match status" value="1"/>
</dbReference>
<comment type="caution">
    <text evidence="2">The sequence shown here is derived from an EMBL/GenBank/DDBJ whole genome shotgun (WGS) entry which is preliminary data.</text>
</comment>
<dbReference type="Gene3D" id="3.90.1140.10">
    <property type="entry name" value="Cyclic phosphodiesterase"/>
    <property type="match status" value="1"/>
</dbReference>
<dbReference type="EC" id="3.1.4.58" evidence="1"/>
<dbReference type="HAMAP" id="MF_01940">
    <property type="entry name" value="RNA_CPDase"/>
    <property type="match status" value="1"/>
</dbReference>
<name>A0A0G9MPD9_9SPHN</name>
<dbReference type="RefSeq" id="WP_047005451.1">
    <property type="nucleotide sequence ID" value="NZ_CP018097.1"/>
</dbReference>
<gene>
    <name evidence="2" type="ORF">AAW01_00585</name>
</gene>
<evidence type="ECO:0000313" key="3">
    <source>
        <dbReference type="Proteomes" id="UP000053070"/>
    </source>
</evidence>
<dbReference type="NCBIfam" id="TIGR02258">
    <property type="entry name" value="2_5_ligase"/>
    <property type="match status" value="1"/>
</dbReference>
<dbReference type="InterPro" id="IPR009097">
    <property type="entry name" value="Cyclic_Pdiesterase"/>
</dbReference>
<feature type="active site" description="Proton acceptor" evidence="1">
    <location>
        <position position="122"/>
    </location>
</feature>
<dbReference type="GO" id="GO:0008664">
    <property type="term" value="F:RNA 2',3'-cyclic 3'-phosphodiesterase activity"/>
    <property type="evidence" value="ECO:0007669"/>
    <property type="project" value="UniProtKB-EC"/>
</dbReference>
<dbReference type="PANTHER" id="PTHR35561:SF1">
    <property type="entry name" value="RNA 2',3'-CYCLIC PHOSPHODIESTERASE"/>
    <property type="match status" value="1"/>
</dbReference>
<dbReference type="GO" id="GO:0004113">
    <property type="term" value="F:2',3'-cyclic-nucleotide 3'-phosphodiesterase activity"/>
    <property type="evidence" value="ECO:0007669"/>
    <property type="project" value="InterPro"/>
</dbReference>
<comment type="catalytic activity">
    <reaction evidence="1">
        <text>a 3'-end 2',3'-cyclophospho-ribonucleotide-RNA + H2O = a 3'-end 2'-phospho-ribonucleotide-RNA + H(+)</text>
        <dbReference type="Rhea" id="RHEA:11828"/>
        <dbReference type="Rhea" id="RHEA-COMP:10464"/>
        <dbReference type="Rhea" id="RHEA-COMP:17353"/>
        <dbReference type="ChEBI" id="CHEBI:15377"/>
        <dbReference type="ChEBI" id="CHEBI:15378"/>
        <dbReference type="ChEBI" id="CHEBI:83064"/>
        <dbReference type="ChEBI" id="CHEBI:173113"/>
        <dbReference type="EC" id="3.1.4.58"/>
    </reaction>
</comment>
<dbReference type="Proteomes" id="UP000053070">
    <property type="component" value="Unassembled WGS sequence"/>
</dbReference>
<dbReference type="AlphaFoldDB" id="A0A0G9MPD9"/>
<comment type="function">
    <text evidence="1">Hydrolyzes RNA 2',3'-cyclic phosphodiester to an RNA 2'-phosphomonoester.</text>
</comment>
<keyword evidence="1" id="KW-0378">Hydrolase</keyword>
<dbReference type="SUPFAM" id="SSF55144">
    <property type="entry name" value="LigT-like"/>
    <property type="match status" value="1"/>
</dbReference>
<dbReference type="PATRIC" id="fig|502682.8.peg.121"/>
<sequence>MTRRLFVALGLPDRVSEPLLDAMEGVPGARWQDADNLHITLRFIGEVDRHLEADIVAALSSIAFLPLEVRLSGVGHFEGAKRARAIWAAVEPNGELDLLQMRVEMACRRAGCAPVTRKFVPHVTLARLSAGSGPLESWLHANGKLAPPAWTARSFSLFESDLTPNGPIYTEIQQFP</sequence>